<evidence type="ECO:0000256" key="1">
    <source>
        <dbReference type="SAM" id="MobiDB-lite"/>
    </source>
</evidence>
<proteinExistence type="predicted"/>
<dbReference type="AlphaFoldDB" id="A0A395IHP4"/>
<comment type="caution">
    <text evidence="2">The sequence shown here is derived from an EMBL/GenBank/DDBJ whole genome shotgun (WGS) entry which is preliminary data.</text>
</comment>
<sequence length="163" mass="18560">MPILYIMPSTLDPQDLTPSIEGNNLEDPDTPPPERNPSPALAAFFDAVRANIATNQAIITELYNAVTQIPHEERQGKAYIDELWSKYDTLQSPDHITPFERRHLDEGTKLKIRNVEHKIKLLTGVIEREERLRACGYYDDEAIRKRVNESEKANASESSSQQT</sequence>
<dbReference type="OrthoDB" id="10431032at2759"/>
<evidence type="ECO:0000313" key="2">
    <source>
        <dbReference type="EMBL" id="RAL59701.1"/>
    </source>
</evidence>
<organism evidence="2 3">
    <name type="scientific">Monilinia fructigena</name>
    <dbReference type="NCBI Taxonomy" id="38457"/>
    <lineage>
        <taxon>Eukaryota</taxon>
        <taxon>Fungi</taxon>
        <taxon>Dikarya</taxon>
        <taxon>Ascomycota</taxon>
        <taxon>Pezizomycotina</taxon>
        <taxon>Leotiomycetes</taxon>
        <taxon>Helotiales</taxon>
        <taxon>Sclerotiniaceae</taxon>
        <taxon>Monilinia</taxon>
    </lineage>
</organism>
<keyword evidence="3" id="KW-1185">Reference proteome</keyword>
<evidence type="ECO:0000313" key="3">
    <source>
        <dbReference type="Proteomes" id="UP000249056"/>
    </source>
</evidence>
<reference evidence="2 3" key="1">
    <citation type="submission" date="2018-06" db="EMBL/GenBank/DDBJ databases">
        <title>Genome Sequence of the Brown Rot Fungal Pathogen Monilinia fructigena.</title>
        <authorList>
            <person name="Landi L."/>
            <person name="De Miccolis Angelini R.M."/>
            <person name="Pollastro S."/>
            <person name="Abate D."/>
            <person name="Faretra F."/>
            <person name="Romanazzi G."/>
        </authorList>
    </citation>
    <scope>NUCLEOTIDE SEQUENCE [LARGE SCALE GENOMIC DNA]</scope>
    <source>
        <strain evidence="2 3">Mfrg269</strain>
    </source>
</reference>
<dbReference type="EMBL" id="QKRW01000049">
    <property type="protein sequence ID" value="RAL59701.1"/>
    <property type="molecule type" value="Genomic_DNA"/>
</dbReference>
<feature type="region of interest" description="Disordered" evidence="1">
    <location>
        <begin position="9"/>
        <end position="37"/>
    </location>
</feature>
<gene>
    <name evidence="2" type="ORF">DID88_000333</name>
</gene>
<accession>A0A395IHP4</accession>
<protein>
    <submittedName>
        <fullName evidence="2">Uncharacterized protein</fullName>
    </submittedName>
</protein>
<dbReference type="Proteomes" id="UP000249056">
    <property type="component" value="Unassembled WGS sequence"/>
</dbReference>
<name>A0A395IHP4_9HELO</name>